<reference evidence="15" key="1">
    <citation type="submission" date="2025-08" db="UniProtKB">
        <authorList>
            <consortium name="RefSeq"/>
        </authorList>
    </citation>
    <scope>IDENTIFICATION</scope>
    <source>
        <tissue evidence="15">Whole organism</tissue>
    </source>
</reference>
<proteinExistence type="inferred from homology"/>
<accession>A0A979FVA3</accession>
<dbReference type="GO" id="GO:0005634">
    <property type="term" value="C:nucleus"/>
    <property type="evidence" value="ECO:0007669"/>
    <property type="project" value="UniProtKB-SubCell"/>
</dbReference>
<keyword evidence="7" id="KW-0805">Transcription regulation</keyword>
<comment type="subcellular location">
    <subcellularLocation>
        <location evidence="1">Nucleus</location>
    </subcellularLocation>
</comment>
<keyword evidence="6" id="KW-0156">Chromatin regulator</keyword>
<feature type="region of interest" description="Disordered" evidence="12">
    <location>
        <begin position="25"/>
        <end position="59"/>
    </location>
</feature>
<evidence type="ECO:0000313" key="15">
    <source>
        <dbReference type="RefSeq" id="XP_047740282.1"/>
    </source>
</evidence>
<dbReference type="PANTHER" id="PTHR45364">
    <property type="entry name" value="HISTONE DEACETYLASE 9-RELATED"/>
    <property type="match status" value="1"/>
</dbReference>
<dbReference type="GO" id="GO:0141221">
    <property type="term" value="F:histone deacetylase activity, hydrolytic mechanism"/>
    <property type="evidence" value="ECO:0007669"/>
    <property type="project" value="UniProtKB-EC"/>
</dbReference>
<evidence type="ECO:0000256" key="3">
    <source>
        <dbReference type="ARBA" id="ARBA00012111"/>
    </source>
</evidence>
<dbReference type="RefSeq" id="XP_047740282.1">
    <property type="nucleotide sequence ID" value="XM_047884326.1"/>
</dbReference>
<comment type="catalytic activity">
    <reaction evidence="10">
        <text>N(6)-acetyl-L-lysyl-[histone] + H2O = L-lysyl-[histone] + acetate</text>
        <dbReference type="Rhea" id="RHEA:58196"/>
        <dbReference type="Rhea" id="RHEA-COMP:9845"/>
        <dbReference type="Rhea" id="RHEA-COMP:11338"/>
        <dbReference type="ChEBI" id="CHEBI:15377"/>
        <dbReference type="ChEBI" id="CHEBI:29969"/>
        <dbReference type="ChEBI" id="CHEBI:30089"/>
        <dbReference type="ChEBI" id="CHEBI:61930"/>
        <dbReference type="EC" id="3.5.1.98"/>
    </reaction>
</comment>
<feature type="domain" description="Histone deacetylase glutamine rich N-terminal" evidence="13">
    <location>
        <begin position="69"/>
        <end position="144"/>
    </location>
</feature>
<keyword evidence="4" id="KW-0678">Repressor</keyword>
<evidence type="ECO:0000256" key="4">
    <source>
        <dbReference type="ARBA" id="ARBA00022491"/>
    </source>
</evidence>
<dbReference type="InterPro" id="IPR024643">
    <property type="entry name" value="Hist_deacetylase_Gln_rich_N"/>
</dbReference>
<keyword evidence="11" id="KW-0175">Coiled coil</keyword>
<dbReference type="GeneID" id="108664376"/>
<evidence type="ECO:0000256" key="6">
    <source>
        <dbReference type="ARBA" id="ARBA00022853"/>
    </source>
</evidence>
<evidence type="ECO:0000256" key="10">
    <source>
        <dbReference type="ARBA" id="ARBA00048287"/>
    </source>
</evidence>
<dbReference type="EC" id="3.5.1.98" evidence="3"/>
<feature type="coiled-coil region" evidence="11">
    <location>
        <begin position="93"/>
        <end position="130"/>
    </location>
</feature>
<dbReference type="PANTHER" id="PTHR45364:SF11">
    <property type="entry name" value="HISTONE DEACETYLASE 9"/>
    <property type="match status" value="1"/>
</dbReference>
<evidence type="ECO:0000256" key="5">
    <source>
        <dbReference type="ARBA" id="ARBA00022801"/>
    </source>
</evidence>
<keyword evidence="5" id="KW-0378">Hydrolase</keyword>
<keyword evidence="8" id="KW-0804">Transcription</keyword>
<evidence type="ECO:0000256" key="7">
    <source>
        <dbReference type="ARBA" id="ARBA00023015"/>
    </source>
</evidence>
<keyword evidence="9" id="KW-0539">Nucleus</keyword>
<sequence length="157" mass="17853">MPLFVGFQTPAQVMEINSISNTVVKKEVNSSPSSSPRGVSEPLDGDQRPPDAGGGVDLATLSPCDYTARLLQLKREQQVQQQLLLHQYQQQQLQLAEQHEKELQNHIKYLEQQTARAEEERQEKHRQLELDRLQAIKKKSKEEQSAVASSEVKQLLQ</sequence>
<gene>
    <name evidence="15" type="primary">LOC108664376</name>
</gene>
<dbReference type="Proteomes" id="UP000694843">
    <property type="component" value="Unplaced"/>
</dbReference>
<feature type="non-terminal residue" evidence="15">
    <location>
        <position position="157"/>
    </location>
</feature>
<comment type="similarity">
    <text evidence="2">Belongs to the histone deacetylase family. HD type 2 subfamily.</text>
</comment>
<evidence type="ECO:0000259" key="13">
    <source>
        <dbReference type="Pfam" id="PF12203"/>
    </source>
</evidence>
<dbReference type="AlphaFoldDB" id="A0A979FVA3"/>
<evidence type="ECO:0000256" key="11">
    <source>
        <dbReference type="SAM" id="Coils"/>
    </source>
</evidence>
<keyword evidence="14" id="KW-1185">Reference proteome</keyword>
<evidence type="ECO:0000256" key="1">
    <source>
        <dbReference type="ARBA" id="ARBA00004123"/>
    </source>
</evidence>
<evidence type="ECO:0000256" key="12">
    <source>
        <dbReference type="SAM" id="MobiDB-lite"/>
    </source>
</evidence>
<evidence type="ECO:0000256" key="2">
    <source>
        <dbReference type="ARBA" id="ARBA00007738"/>
    </source>
</evidence>
<evidence type="ECO:0000256" key="8">
    <source>
        <dbReference type="ARBA" id="ARBA00023163"/>
    </source>
</evidence>
<evidence type="ECO:0000313" key="14">
    <source>
        <dbReference type="Proteomes" id="UP000694843"/>
    </source>
</evidence>
<dbReference type="Pfam" id="PF12203">
    <property type="entry name" value="HDAC4_Gln"/>
    <property type="match status" value="1"/>
</dbReference>
<dbReference type="KEGG" id="hazt:108664376"/>
<organism evidence="14 15">
    <name type="scientific">Hyalella azteca</name>
    <name type="common">Amphipod</name>
    <dbReference type="NCBI Taxonomy" id="294128"/>
    <lineage>
        <taxon>Eukaryota</taxon>
        <taxon>Metazoa</taxon>
        <taxon>Ecdysozoa</taxon>
        <taxon>Arthropoda</taxon>
        <taxon>Crustacea</taxon>
        <taxon>Multicrustacea</taxon>
        <taxon>Malacostraca</taxon>
        <taxon>Eumalacostraca</taxon>
        <taxon>Peracarida</taxon>
        <taxon>Amphipoda</taxon>
        <taxon>Senticaudata</taxon>
        <taxon>Talitrida</taxon>
        <taxon>Talitroidea</taxon>
        <taxon>Hyalellidae</taxon>
        <taxon>Hyalella</taxon>
    </lineage>
</organism>
<evidence type="ECO:0000256" key="9">
    <source>
        <dbReference type="ARBA" id="ARBA00023242"/>
    </source>
</evidence>
<dbReference type="Gene3D" id="6.10.250.1550">
    <property type="match status" value="1"/>
</dbReference>
<protein>
    <recommendedName>
        <fullName evidence="3">histone deacetylase</fullName>
        <ecNumber evidence="3">3.5.1.98</ecNumber>
    </recommendedName>
</protein>
<name>A0A979FVA3_HYAAZ</name>